<evidence type="ECO:0000256" key="2">
    <source>
        <dbReference type="ARBA" id="ARBA00022448"/>
    </source>
</evidence>
<comment type="similarity">
    <text evidence="1 5">Belongs to the SecB family.</text>
</comment>
<sequence>MAEEQAGAKQVVMQKVFIHDASLEVPKAPQIFTRKWEPKVDLSINTAVQRVEGETYQVTLTVTVTTTVGEEAEVAYICEIQQAGIFVLQGITDDAERRAVLGAYCPNVLFPFTREAVNDFVQRGGFPQMLLQPVNFDAVYQQHLAQQADGDGDGIRH</sequence>
<name>A0A363UKP1_9GAMM</name>
<evidence type="ECO:0000313" key="6">
    <source>
        <dbReference type="EMBL" id="PWN55995.1"/>
    </source>
</evidence>
<comment type="caution">
    <text evidence="6">The sequence shown here is derived from an EMBL/GenBank/DDBJ whole genome shotgun (WGS) entry which is preliminary data.</text>
</comment>
<keyword evidence="3 5" id="KW-0653">Protein transport</keyword>
<dbReference type="PANTHER" id="PTHR36918">
    <property type="match status" value="1"/>
</dbReference>
<keyword evidence="2 5" id="KW-0813">Transport</keyword>
<dbReference type="InterPro" id="IPR035958">
    <property type="entry name" value="SecB-like_sf"/>
</dbReference>
<comment type="function">
    <text evidence="5">One of the proteins required for the normal export of preproteins out of the cell cytoplasm. It is a molecular chaperone that binds to a subset of precursor proteins, maintaining them in a translocation-competent state. It also specifically binds to its receptor SecA.</text>
</comment>
<proteinExistence type="inferred from homology"/>
<comment type="subunit">
    <text evidence="5">Homotetramer, a dimer of dimers. One homotetramer interacts with 1 SecA dimer.</text>
</comment>
<dbReference type="GO" id="GO:0006457">
    <property type="term" value="P:protein folding"/>
    <property type="evidence" value="ECO:0007669"/>
    <property type="project" value="UniProtKB-UniRule"/>
</dbReference>
<dbReference type="NCBIfam" id="NF004393">
    <property type="entry name" value="PRK05751.1-4"/>
    <property type="match status" value="1"/>
</dbReference>
<dbReference type="GO" id="GO:0051082">
    <property type="term" value="F:unfolded protein binding"/>
    <property type="evidence" value="ECO:0007669"/>
    <property type="project" value="InterPro"/>
</dbReference>
<evidence type="ECO:0000256" key="1">
    <source>
        <dbReference type="ARBA" id="ARBA00009990"/>
    </source>
</evidence>
<dbReference type="GO" id="GO:0005737">
    <property type="term" value="C:cytoplasm"/>
    <property type="evidence" value="ECO:0007669"/>
    <property type="project" value="UniProtKB-SubCell"/>
</dbReference>
<dbReference type="NCBIfam" id="TIGR00809">
    <property type="entry name" value="secB"/>
    <property type="match status" value="1"/>
</dbReference>
<comment type="subcellular location">
    <subcellularLocation>
        <location evidence="5">Cytoplasm</location>
    </subcellularLocation>
</comment>
<dbReference type="HAMAP" id="MF_00821">
    <property type="entry name" value="SecB"/>
    <property type="match status" value="1"/>
</dbReference>
<dbReference type="PRINTS" id="PR01594">
    <property type="entry name" value="SECBCHAPRONE"/>
</dbReference>
<keyword evidence="5" id="KW-0963">Cytoplasm</keyword>
<evidence type="ECO:0000256" key="3">
    <source>
        <dbReference type="ARBA" id="ARBA00022927"/>
    </source>
</evidence>
<dbReference type="PANTHER" id="PTHR36918:SF1">
    <property type="entry name" value="PROTEIN-EXPORT PROTEIN SECB"/>
    <property type="match status" value="1"/>
</dbReference>
<dbReference type="Gene3D" id="3.10.420.10">
    <property type="entry name" value="SecB-like"/>
    <property type="match status" value="1"/>
</dbReference>
<dbReference type="Pfam" id="PF02556">
    <property type="entry name" value="SecB"/>
    <property type="match status" value="1"/>
</dbReference>
<dbReference type="GO" id="GO:0051262">
    <property type="term" value="P:protein tetramerization"/>
    <property type="evidence" value="ECO:0007669"/>
    <property type="project" value="InterPro"/>
</dbReference>
<dbReference type="SUPFAM" id="SSF54611">
    <property type="entry name" value="SecB-like"/>
    <property type="match status" value="1"/>
</dbReference>
<dbReference type="GO" id="GO:0015031">
    <property type="term" value="P:protein transport"/>
    <property type="evidence" value="ECO:0007669"/>
    <property type="project" value="UniProtKB-UniRule"/>
</dbReference>
<dbReference type="RefSeq" id="WP_109720210.1">
    <property type="nucleotide sequence ID" value="NZ_QEQK01000007.1"/>
</dbReference>
<dbReference type="OrthoDB" id="9795145at2"/>
<evidence type="ECO:0000256" key="4">
    <source>
        <dbReference type="ARBA" id="ARBA00023010"/>
    </source>
</evidence>
<keyword evidence="4 5" id="KW-0811">Translocation</keyword>
<evidence type="ECO:0000313" key="7">
    <source>
        <dbReference type="Proteomes" id="UP000251800"/>
    </source>
</evidence>
<protein>
    <recommendedName>
        <fullName evidence="5">Protein-export protein SecB</fullName>
    </recommendedName>
</protein>
<dbReference type="InterPro" id="IPR003708">
    <property type="entry name" value="SecB"/>
</dbReference>
<reference evidence="6 7" key="1">
    <citation type="submission" date="2018-05" db="EMBL/GenBank/DDBJ databases">
        <title>Abyssibacter profundi OUC007T gen. nov., sp. nov, a marine bacterium isolated from seawater of the Mariana Trench.</title>
        <authorList>
            <person name="Zhou S."/>
        </authorList>
    </citation>
    <scope>NUCLEOTIDE SEQUENCE [LARGE SCALE GENOMIC DNA]</scope>
    <source>
        <strain evidence="6 7">OUC007</strain>
    </source>
</reference>
<keyword evidence="5" id="KW-0143">Chaperone</keyword>
<keyword evidence="7" id="KW-1185">Reference proteome</keyword>
<dbReference type="EMBL" id="QEQK01000007">
    <property type="protein sequence ID" value="PWN55995.1"/>
    <property type="molecule type" value="Genomic_DNA"/>
</dbReference>
<gene>
    <name evidence="5" type="primary">secB</name>
    <name evidence="6" type="ORF">DEH80_09240</name>
</gene>
<dbReference type="Proteomes" id="UP000251800">
    <property type="component" value="Unassembled WGS sequence"/>
</dbReference>
<organism evidence="6 7">
    <name type="scientific">Abyssibacter profundi</name>
    <dbReference type="NCBI Taxonomy" id="2182787"/>
    <lineage>
        <taxon>Bacteria</taxon>
        <taxon>Pseudomonadati</taxon>
        <taxon>Pseudomonadota</taxon>
        <taxon>Gammaproteobacteria</taxon>
        <taxon>Chromatiales</taxon>
        <taxon>Oceanococcaceae</taxon>
        <taxon>Abyssibacter</taxon>
    </lineage>
</organism>
<dbReference type="AlphaFoldDB" id="A0A363UKP1"/>
<evidence type="ECO:0000256" key="5">
    <source>
        <dbReference type="HAMAP-Rule" id="MF_00821"/>
    </source>
</evidence>
<accession>A0A363UKP1</accession>